<reference evidence="11" key="1">
    <citation type="journal article" date="2023" name="Genome Biol. Evol.">
        <title>First Whole Genome Sequence and Flow Cytometry Genome Size Data for the Lichen-Forming Fungus Ramalina farinacea (Ascomycota).</title>
        <authorList>
            <person name="Llewellyn T."/>
            <person name="Mian S."/>
            <person name="Hill R."/>
            <person name="Leitch I.J."/>
            <person name="Gaya E."/>
        </authorList>
    </citation>
    <scope>NUCLEOTIDE SEQUENCE</scope>
    <source>
        <strain evidence="11">LIQ254RAFAR</strain>
    </source>
</reference>
<proteinExistence type="inferred from homology"/>
<evidence type="ECO:0000256" key="4">
    <source>
        <dbReference type="ARBA" id="ARBA00022692"/>
    </source>
</evidence>
<name>A0AA43TUZ9_9LECA</name>
<dbReference type="PROSITE" id="PS50850">
    <property type="entry name" value="MFS"/>
    <property type="match status" value="1"/>
</dbReference>
<dbReference type="InterPro" id="IPR036259">
    <property type="entry name" value="MFS_trans_sf"/>
</dbReference>
<dbReference type="Gene3D" id="1.20.1250.20">
    <property type="entry name" value="MFS general substrate transporter like domains"/>
    <property type="match status" value="1"/>
</dbReference>
<keyword evidence="5 9" id="KW-1133">Transmembrane helix</keyword>
<evidence type="ECO:0000256" key="5">
    <source>
        <dbReference type="ARBA" id="ARBA00022989"/>
    </source>
</evidence>
<dbReference type="InterPro" id="IPR020846">
    <property type="entry name" value="MFS_dom"/>
</dbReference>
<feature type="transmembrane region" description="Helical" evidence="9">
    <location>
        <begin position="266"/>
        <end position="298"/>
    </location>
</feature>
<dbReference type="InterPro" id="IPR005829">
    <property type="entry name" value="Sugar_transporter_CS"/>
</dbReference>
<feature type="transmembrane region" description="Helical" evidence="9">
    <location>
        <begin position="117"/>
        <end position="137"/>
    </location>
</feature>
<dbReference type="AlphaFoldDB" id="A0AA43TUZ9"/>
<organism evidence="11 12">
    <name type="scientific">Ramalina farinacea</name>
    <dbReference type="NCBI Taxonomy" id="258253"/>
    <lineage>
        <taxon>Eukaryota</taxon>
        <taxon>Fungi</taxon>
        <taxon>Dikarya</taxon>
        <taxon>Ascomycota</taxon>
        <taxon>Pezizomycotina</taxon>
        <taxon>Lecanoromycetes</taxon>
        <taxon>OSLEUM clade</taxon>
        <taxon>Lecanoromycetidae</taxon>
        <taxon>Lecanorales</taxon>
        <taxon>Lecanorineae</taxon>
        <taxon>Ramalinaceae</taxon>
        <taxon>Ramalina</taxon>
    </lineage>
</organism>
<keyword evidence="4 9" id="KW-0812">Transmembrane</keyword>
<keyword evidence="3" id="KW-1003">Cell membrane</keyword>
<comment type="subcellular location">
    <subcellularLocation>
        <location evidence="1">Cell membrane</location>
        <topology evidence="1">Multi-pass membrane protein</topology>
    </subcellularLocation>
</comment>
<evidence type="ECO:0000256" key="9">
    <source>
        <dbReference type="SAM" id="Phobius"/>
    </source>
</evidence>
<feature type="transmembrane region" description="Helical" evidence="9">
    <location>
        <begin position="50"/>
        <end position="72"/>
    </location>
</feature>
<evidence type="ECO:0000256" key="7">
    <source>
        <dbReference type="ARBA" id="ARBA00038459"/>
    </source>
</evidence>
<dbReference type="PROSITE" id="PS00216">
    <property type="entry name" value="SUGAR_TRANSPORT_1"/>
    <property type="match status" value="1"/>
</dbReference>
<evidence type="ECO:0000313" key="11">
    <source>
        <dbReference type="EMBL" id="MDI1487605.1"/>
    </source>
</evidence>
<dbReference type="PANTHER" id="PTHR23502">
    <property type="entry name" value="MAJOR FACILITATOR SUPERFAMILY"/>
    <property type="match status" value="1"/>
</dbReference>
<dbReference type="EMBL" id="JAPUFD010000006">
    <property type="protein sequence ID" value="MDI1487605.1"/>
    <property type="molecule type" value="Genomic_DNA"/>
</dbReference>
<accession>A0AA43TUZ9</accession>
<feature type="transmembrane region" description="Helical" evidence="9">
    <location>
        <begin position="365"/>
        <end position="385"/>
    </location>
</feature>
<feature type="transmembrane region" description="Helical" evidence="9">
    <location>
        <begin position="391"/>
        <end position="412"/>
    </location>
</feature>
<keyword evidence="12" id="KW-1185">Reference proteome</keyword>
<evidence type="ECO:0000313" key="12">
    <source>
        <dbReference type="Proteomes" id="UP001161017"/>
    </source>
</evidence>
<dbReference type="InterPro" id="IPR011701">
    <property type="entry name" value="MFS"/>
</dbReference>
<dbReference type="GO" id="GO:0005886">
    <property type="term" value="C:plasma membrane"/>
    <property type="evidence" value="ECO:0007669"/>
    <property type="project" value="UniProtKB-SubCell"/>
</dbReference>
<sequence>MAHDHEEMNVDERGPTPVQVAEYGATTNAEENLKTRTTRNPQNWPSQRKWINVILVSAQAMLSATTSTILAAGNLQIARQFHLTSTYTPNLPVGMYVLGLAIGPLCLGPFSELYGRRMVYVISFLLFTILNVGCATSPNITALSILRLASGACGSAGPTLGGASIGDMFTKADRGKTQALYALGPTLGPVIGPLIGSFIVDRTHTWRWAMWVMVIASGLVTTCTILFLRETYAPFLLRKQARQEGADGGVNVKSLFGEAIRRPFNLLLFSPICSIMSAYMALIFGTIYLHLITLPLLYGPESFYGLFSYRWQNGVTGLAYMGAGLGNIVGTFVCAKYMNRSYAYLNERQKRNSGNEDGKAENRMFFLQIGMAVVPCGLVIFAWTAQTHQHWVLPLLGGAMCAVGVLMAFVCIQTYLVDVYGQYSASALAAMVASRTLPVPLFIYKFGPGLRAKDAKRFFDTEDAITNGSTGTADPILQEGLQTPEEKSS</sequence>
<evidence type="ECO:0000259" key="10">
    <source>
        <dbReference type="PROSITE" id="PS50850"/>
    </source>
</evidence>
<keyword evidence="6 9" id="KW-0472">Membrane</keyword>
<dbReference type="GO" id="GO:0022857">
    <property type="term" value="F:transmembrane transporter activity"/>
    <property type="evidence" value="ECO:0007669"/>
    <property type="project" value="InterPro"/>
</dbReference>
<dbReference type="PANTHER" id="PTHR23502:SF186">
    <property type="entry name" value="MAJOR FACILITATOR SUPERFAMILY (MFS) PROFILE DOMAIN-CONTAINING PROTEIN"/>
    <property type="match status" value="1"/>
</dbReference>
<feature type="transmembrane region" description="Helical" evidence="9">
    <location>
        <begin position="179"/>
        <end position="200"/>
    </location>
</feature>
<evidence type="ECO:0000256" key="1">
    <source>
        <dbReference type="ARBA" id="ARBA00004651"/>
    </source>
</evidence>
<comment type="caution">
    <text evidence="11">The sequence shown here is derived from an EMBL/GenBank/DDBJ whole genome shotgun (WGS) entry which is preliminary data.</text>
</comment>
<feature type="transmembrane region" description="Helical" evidence="9">
    <location>
        <begin position="93"/>
        <end position="111"/>
    </location>
</feature>
<dbReference type="Proteomes" id="UP001161017">
    <property type="component" value="Unassembled WGS sequence"/>
</dbReference>
<comment type="similarity">
    <text evidence="7">Belongs to the major facilitator superfamily. DHA1 family. Polyamines/proton antiporter (TC 2.A.1.2.16) subfamily.</text>
</comment>
<dbReference type="Pfam" id="PF07690">
    <property type="entry name" value="MFS_1"/>
    <property type="match status" value="1"/>
</dbReference>
<evidence type="ECO:0000256" key="3">
    <source>
        <dbReference type="ARBA" id="ARBA00022475"/>
    </source>
</evidence>
<protein>
    <recommendedName>
        <fullName evidence="10">Major facilitator superfamily (MFS) profile domain-containing protein</fullName>
    </recommendedName>
</protein>
<feature type="transmembrane region" description="Helical" evidence="9">
    <location>
        <begin position="318"/>
        <end position="338"/>
    </location>
</feature>
<evidence type="ECO:0000256" key="8">
    <source>
        <dbReference type="SAM" id="MobiDB-lite"/>
    </source>
</evidence>
<feature type="domain" description="Major facilitator superfamily (MFS) profile" evidence="10">
    <location>
        <begin position="52"/>
        <end position="489"/>
    </location>
</feature>
<dbReference type="SUPFAM" id="SSF103473">
    <property type="entry name" value="MFS general substrate transporter"/>
    <property type="match status" value="1"/>
</dbReference>
<dbReference type="GO" id="GO:0140115">
    <property type="term" value="P:export across plasma membrane"/>
    <property type="evidence" value="ECO:0007669"/>
    <property type="project" value="UniProtKB-ARBA"/>
</dbReference>
<feature type="transmembrane region" description="Helical" evidence="9">
    <location>
        <begin position="206"/>
        <end position="228"/>
    </location>
</feature>
<evidence type="ECO:0000256" key="2">
    <source>
        <dbReference type="ARBA" id="ARBA00022448"/>
    </source>
</evidence>
<evidence type="ECO:0000256" key="6">
    <source>
        <dbReference type="ARBA" id="ARBA00023136"/>
    </source>
</evidence>
<dbReference type="CDD" id="cd17323">
    <property type="entry name" value="MFS_Tpo1_MDR_like"/>
    <property type="match status" value="1"/>
</dbReference>
<gene>
    <name evidence="11" type="ORF">OHK93_006875</name>
</gene>
<dbReference type="GO" id="GO:0042908">
    <property type="term" value="P:xenobiotic transport"/>
    <property type="evidence" value="ECO:0007669"/>
    <property type="project" value="UniProtKB-ARBA"/>
</dbReference>
<feature type="region of interest" description="Disordered" evidence="8">
    <location>
        <begin position="466"/>
        <end position="489"/>
    </location>
</feature>
<keyword evidence="2" id="KW-0813">Transport</keyword>